<dbReference type="PANTHER" id="PTHR46481">
    <property type="entry name" value="ZINC FINGER BED DOMAIN-CONTAINING PROTEIN 4"/>
    <property type="match status" value="1"/>
</dbReference>
<keyword evidence="4" id="KW-0862">Zinc</keyword>
<dbReference type="Pfam" id="PF05699">
    <property type="entry name" value="Dimer_Tnp_hAT"/>
    <property type="match status" value="1"/>
</dbReference>
<evidence type="ECO:0000256" key="6">
    <source>
        <dbReference type="SAM" id="MobiDB-lite"/>
    </source>
</evidence>
<dbReference type="PANTHER" id="PTHR46481:SF10">
    <property type="entry name" value="ZINC FINGER BED DOMAIN-CONTAINING PROTEIN 39"/>
    <property type="match status" value="1"/>
</dbReference>
<evidence type="ECO:0000313" key="9">
    <source>
        <dbReference type="Proteomes" id="UP000069940"/>
    </source>
</evidence>
<evidence type="ECO:0000256" key="2">
    <source>
        <dbReference type="ARBA" id="ARBA00022723"/>
    </source>
</evidence>
<evidence type="ECO:0000313" key="8">
    <source>
        <dbReference type="EnsemblMetazoa" id="AALFPA23_005388.P6881"/>
    </source>
</evidence>
<proteinExistence type="predicted"/>
<feature type="region of interest" description="Disordered" evidence="6">
    <location>
        <begin position="1"/>
        <end position="24"/>
    </location>
</feature>
<dbReference type="InterPro" id="IPR012337">
    <property type="entry name" value="RNaseH-like_sf"/>
</dbReference>
<accession>A0ABM1Y3P2</accession>
<protein>
    <recommendedName>
        <fullName evidence="7">HAT C-terminal dimerisation domain-containing protein</fullName>
    </recommendedName>
</protein>
<keyword evidence="9" id="KW-1185">Reference proteome</keyword>
<reference evidence="8" key="2">
    <citation type="submission" date="2025-05" db="UniProtKB">
        <authorList>
            <consortium name="EnsemblMetazoa"/>
        </authorList>
    </citation>
    <scope>IDENTIFICATION</scope>
    <source>
        <strain evidence="8">Foshan</strain>
    </source>
</reference>
<name>A0ABM1Y3P2_AEDAL</name>
<dbReference type="Proteomes" id="UP000069940">
    <property type="component" value="Unassembled WGS sequence"/>
</dbReference>
<keyword evidence="2" id="KW-0479">Metal-binding</keyword>
<evidence type="ECO:0000259" key="7">
    <source>
        <dbReference type="Pfam" id="PF05699"/>
    </source>
</evidence>
<sequence length="405" mass="47009">MQEWATDDEDAENESLMDDSGQVQDMDDDAAHEHLVHLTDEFEESLREHKVECIRCGSHTINLVVNDVTSASERDDDALKHIVKIVKSYRRAEYKKAFKITKTSMPPIPNKTRWNVYYSMATELLENREFFTDMGSQYKEQDLSDYWSFLEEYQEAFQPLYEASMRSQKMECGISQFHLEWLKAFGKVKSLKTNRFTSTVLQSMAKRQQTMTSNIAYKAALFMDPRFSYNGSELFKTDEKTEVVAYLIGVWKKINANFPDVNTEQTSKSDTDTGPMDSSFDINDFFTELFGQGTSARSQAPNSLEDKLYQIQYQDRVNPADENFNVIHYWYTQKVRDERLWKIAQVVYAAASSQAAVERDFSAYNLIFTNSRNRLAGDTIESVLKVKLNRDLLDSAIREIYKTKM</sequence>
<feature type="compositionally biased region" description="Acidic residues" evidence="6">
    <location>
        <begin position="1"/>
        <end position="17"/>
    </location>
</feature>
<evidence type="ECO:0000256" key="1">
    <source>
        <dbReference type="ARBA" id="ARBA00004123"/>
    </source>
</evidence>
<reference evidence="9" key="1">
    <citation type="journal article" date="2015" name="Proc. Natl. Acad. Sci. U.S.A.">
        <title>Genome sequence of the Asian Tiger mosquito, Aedes albopictus, reveals insights into its biology, genetics, and evolution.</title>
        <authorList>
            <person name="Chen X.G."/>
            <person name="Jiang X."/>
            <person name="Gu J."/>
            <person name="Xu M."/>
            <person name="Wu Y."/>
            <person name="Deng Y."/>
            <person name="Zhang C."/>
            <person name="Bonizzoni M."/>
            <person name="Dermauw W."/>
            <person name="Vontas J."/>
            <person name="Armbruster P."/>
            <person name="Huang X."/>
            <person name="Yang Y."/>
            <person name="Zhang H."/>
            <person name="He W."/>
            <person name="Peng H."/>
            <person name="Liu Y."/>
            <person name="Wu K."/>
            <person name="Chen J."/>
            <person name="Lirakis M."/>
            <person name="Topalis P."/>
            <person name="Van Leeuwen T."/>
            <person name="Hall A.B."/>
            <person name="Jiang X."/>
            <person name="Thorpe C."/>
            <person name="Mueller R.L."/>
            <person name="Sun C."/>
            <person name="Waterhouse R.M."/>
            <person name="Yan G."/>
            <person name="Tu Z.J."/>
            <person name="Fang X."/>
            <person name="James A.A."/>
        </authorList>
    </citation>
    <scope>NUCLEOTIDE SEQUENCE [LARGE SCALE GENOMIC DNA]</scope>
    <source>
        <strain evidence="9">Foshan</strain>
    </source>
</reference>
<feature type="domain" description="HAT C-terminal dimerisation" evidence="7">
    <location>
        <begin position="320"/>
        <end position="385"/>
    </location>
</feature>
<keyword evidence="3" id="KW-0863">Zinc-finger</keyword>
<evidence type="ECO:0000256" key="4">
    <source>
        <dbReference type="ARBA" id="ARBA00022833"/>
    </source>
</evidence>
<dbReference type="InterPro" id="IPR008906">
    <property type="entry name" value="HATC_C_dom"/>
</dbReference>
<dbReference type="GeneID" id="134291398"/>
<dbReference type="EnsemblMetazoa" id="AALFPA23_005388.R6881">
    <property type="protein sequence ID" value="AALFPA23_005388.P6881"/>
    <property type="gene ID" value="AALFPA23_005388"/>
</dbReference>
<comment type="subcellular location">
    <subcellularLocation>
        <location evidence="1">Nucleus</location>
    </subcellularLocation>
</comment>
<organism evidence="8 9">
    <name type="scientific">Aedes albopictus</name>
    <name type="common">Asian tiger mosquito</name>
    <name type="synonym">Stegomyia albopicta</name>
    <dbReference type="NCBI Taxonomy" id="7160"/>
    <lineage>
        <taxon>Eukaryota</taxon>
        <taxon>Metazoa</taxon>
        <taxon>Ecdysozoa</taxon>
        <taxon>Arthropoda</taxon>
        <taxon>Hexapoda</taxon>
        <taxon>Insecta</taxon>
        <taxon>Pterygota</taxon>
        <taxon>Neoptera</taxon>
        <taxon>Endopterygota</taxon>
        <taxon>Diptera</taxon>
        <taxon>Nematocera</taxon>
        <taxon>Culicoidea</taxon>
        <taxon>Culicidae</taxon>
        <taxon>Culicinae</taxon>
        <taxon>Aedini</taxon>
        <taxon>Aedes</taxon>
        <taxon>Stegomyia</taxon>
    </lineage>
</organism>
<evidence type="ECO:0000256" key="5">
    <source>
        <dbReference type="ARBA" id="ARBA00023242"/>
    </source>
</evidence>
<dbReference type="SUPFAM" id="SSF53098">
    <property type="entry name" value="Ribonuclease H-like"/>
    <property type="match status" value="1"/>
</dbReference>
<dbReference type="InterPro" id="IPR052035">
    <property type="entry name" value="ZnF_BED_domain_contain"/>
</dbReference>
<dbReference type="RefSeq" id="XP_062715087.1">
    <property type="nucleotide sequence ID" value="XM_062859103.1"/>
</dbReference>
<evidence type="ECO:0000256" key="3">
    <source>
        <dbReference type="ARBA" id="ARBA00022771"/>
    </source>
</evidence>
<keyword evidence="5" id="KW-0539">Nucleus</keyword>